<sequence>MAAPFLPNQYGQCSGGDASLTSSTHRLSDPNSMKTLEEKSHAKLPVEVRSALDAIMRSVMAFDRLTLWIDHPAPDVPVARIAPHCKEIQVLTCQSLRFQPTWQTQVRLLQPGRQALIELLHALRSRHRARLSYIEPALDWPVADRPTAQMLERFLLKHLRVTYMRQAVEFEEGTAYFARRADHDGMKNARNIVLYADRKSKLWPARDSNSSCCHVEYRFQGFGTLAEQGLASLEDCINFDHYTFWVENLRLFRLPSNVELGRWLNPKNPEVTGSALGKRANLFLDNYRHGNAFVLQNCWRENAFIANAVTPLDNTLFLKHVTL</sequence>
<protein>
    <submittedName>
        <fullName evidence="2">Uncharacterized protein</fullName>
    </submittedName>
</protein>
<feature type="compositionally biased region" description="Polar residues" evidence="1">
    <location>
        <begin position="19"/>
        <end position="34"/>
    </location>
</feature>
<dbReference type="EMBL" id="FNCJ01000003">
    <property type="protein sequence ID" value="SDG51164.1"/>
    <property type="molecule type" value="Genomic_DNA"/>
</dbReference>
<evidence type="ECO:0000313" key="3">
    <source>
        <dbReference type="Proteomes" id="UP000199706"/>
    </source>
</evidence>
<organism evidence="2 3">
    <name type="scientific">Paraburkholderia phenazinium</name>
    <dbReference type="NCBI Taxonomy" id="60549"/>
    <lineage>
        <taxon>Bacteria</taxon>
        <taxon>Pseudomonadati</taxon>
        <taxon>Pseudomonadota</taxon>
        <taxon>Betaproteobacteria</taxon>
        <taxon>Burkholderiales</taxon>
        <taxon>Burkholderiaceae</taxon>
        <taxon>Paraburkholderia</taxon>
    </lineage>
</organism>
<evidence type="ECO:0000256" key="1">
    <source>
        <dbReference type="SAM" id="MobiDB-lite"/>
    </source>
</evidence>
<dbReference type="Proteomes" id="UP000199706">
    <property type="component" value="Unassembled WGS sequence"/>
</dbReference>
<evidence type="ECO:0000313" key="2">
    <source>
        <dbReference type="EMBL" id="SDG51164.1"/>
    </source>
</evidence>
<dbReference type="AlphaFoldDB" id="A0A1G7UUI8"/>
<reference evidence="2 3" key="1">
    <citation type="submission" date="2016-10" db="EMBL/GenBank/DDBJ databases">
        <authorList>
            <person name="de Groot N.N."/>
        </authorList>
    </citation>
    <scope>NUCLEOTIDE SEQUENCE [LARGE SCALE GENOMIC DNA]</scope>
    <source>
        <strain evidence="2 3">LMG 2247</strain>
    </source>
</reference>
<gene>
    <name evidence="2" type="ORF">SAMN05216466_103608</name>
</gene>
<dbReference type="RefSeq" id="WP_244896632.1">
    <property type="nucleotide sequence ID" value="NZ_FNCJ01000003.1"/>
</dbReference>
<name>A0A1G7UUI8_9BURK</name>
<proteinExistence type="predicted"/>
<accession>A0A1G7UUI8</accession>
<feature type="region of interest" description="Disordered" evidence="1">
    <location>
        <begin position="14"/>
        <end position="38"/>
    </location>
</feature>